<proteinExistence type="inferred from homology"/>
<dbReference type="Gene3D" id="1.10.600.10">
    <property type="entry name" value="Farnesyl Diphosphate Synthase"/>
    <property type="match status" value="1"/>
</dbReference>
<dbReference type="PANTHER" id="PTHR43281">
    <property type="entry name" value="FARNESYL DIPHOSPHATE SYNTHASE"/>
    <property type="match status" value="1"/>
</dbReference>
<dbReference type="SUPFAM" id="SSF48576">
    <property type="entry name" value="Terpenoid synthases"/>
    <property type="match status" value="1"/>
</dbReference>
<dbReference type="PROSITE" id="PS00444">
    <property type="entry name" value="POLYPRENYL_SYNTHASE_2"/>
    <property type="match status" value="1"/>
</dbReference>
<keyword evidence="2 6" id="KW-0808">Transferase</keyword>
<dbReference type="PANTHER" id="PTHR43281:SF1">
    <property type="entry name" value="FARNESYL DIPHOSPHATE SYNTHASE"/>
    <property type="match status" value="1"/>
</dbReference>
<dbReference type="EMBL" id="LT719092">
    <property type="protein sequence ID" value="SJK84167.1"/>
    <property type="molecule type" value="Genomic_DNA"/>
</dbReference>
<dbReference type="KEGG" id="cdiv:CPM_0281"/>
<dbReference type="GO" id="GO:0046872">
    <property type="term" value="F:metal ion binding"/>
    <property type="evidence" value="ECO:0007669"/>
    <property type="project" value="UniProtKB-KW"/>
</dbReference>
<dbReference type="Pfam" id="PF00348">
    <property type="entry name" value="polyprenyl_synt"/>
    <property type="match status" value="1"/>
</dbReference>
<evidence type="ECO:0000313" key="7">
    <source>
        <dbReference type="EMBL" id="SIM38074.1"/>
    </source>
</evidence>
<dbReference type="GO" id="GO:0008299">
    <property type="term" value="P:isoprenoid biosynthetic process"/>
    <property type="evidence" value="ECO:0007669"/>
    <property type="project" value="UniProtKB-KW"/>
</dbReference>
<evidence type="ECO:0000313" key="8">
    <source>
        <dbReference type="EMBL" id="SJK84167.1"/>
    </source>
</evidence>
<keyword evidence="4" id="KW-0460">Magnesium</keyword>
<dbReference type="Proteomes" id="UP000195607">
    <property type="component" value="Chromosome I"/>
</dbReference>
<protein>
    <submittedName>
        <fullName evidence="7">Type I geranylgeranyl diphosphate synthase</fullName>
    </submittedName>
</protein>
<name>A0A1N5SPR6_9ARCH</name>
<reference evidence="9" key="3">
    <citation type="submission" date="2016-06" db="EMBL/GenBank/DDBJ databases">
        <authorList>
            <person name="Toshchakov V.S."/>
        </authorList>
    </citation>
    <scope>NUCLEOTIDE SEQUENCE [LARGE SCALE GENOMIC DNA]</scope>
    <source>
        <strain>PM4 (JCM 30641</strain>
        <strain evidence="9">\VKM B-2940)</strain>
    </source>
</reference>
<dbReference type="GeneID" id="41587615"/>
<organism evidence="7 10">
    <name type="scientific">Cuniculiplasma divulgatum</name>
    <dbReference type="NCBI Taxonomy" id="1673428"/>
    <lineage>
        <taxon>Archaea</taxon>
        <taxon>Methanobacteriati</taxon>
        <taxon>Thermoplasmatota</taxon>
        <taxon>Thermoplasmata</taxon>
        <taxon>Thermoplasmatales</taxon>
        <taxon>Cuniculiplasmataceae</taxon>
        <taxon>Cuniculiplasma</taxon>
    </lineage>
</organism>
<dbReference type="InterPro" id="IPR033749">
    <property type="entry name" value="Polyprenyl_synt_CS"/>
</dbReference>
<dbReference type="EMBL" id="LT671858">
    <property type="protein sequence ID" value="SIM38074.1"/>
    <property type="molecule type" value="Genomic_DNA"/>
</dbReference>
<dbReference type="Proteomes" id="UP000187822">
    <property type="component" value="Chromosome I"/>
</dbReference>
<evidence type="ECO:0000313" key="9">
    <source>
        <dbReference type="Proteomes" id="UP000187822"/>
    </source>
</evidence>
<dbReference type="InterPro" id="IPR008949">
    <property type="entry name" value="Isoprenoid_synthase_dom_sf"/>
</dbReference>
<keyword evidence="3" id="KW-0479">Metal-binding</keyword>
<evidence type="ECO:0000256" key="5">
    <source>
        <dbReference type="ARBA" id="ARBA00023229"/>
    </source>
</evidence>
<dbReference type="GO" id="GO:0004659">
    <property type="term" value="F:prenyltransferase activity"/>
    <property type="evidence" value="ECO:0007669"/>
    <property type="project" value="InterPro"/>
</dbReference>
<dbReference type="SFLD" id="SFLDG01017">
    <property type="entry name" value="Polyprenyl_Transferase_Like"/>
    <property type="match status" value="1"/>
</dbReference>
<dbReference type="STRING" id="1673428.CPM_0281"/>
<dbReference type="RefSeq" id="WP_077075868.1">
    <property type="nucleotide sequence ID" value="NZ_LT671858.1"/>
</dbReference>
<evidence type="ECO:0000256" key="6">
    <source>
        <dbReference type="RuleBase" id="RU004466"/>
    </source>
</evidence>
<keyword evidence="5" id="KW-0414">Isoprene biosynthesis</keyword>
<evidence type="ECO:0000256" key="4">
    <source>
        <dbReference type="ARBA" id="ARBA00022842"/>
    </source>
</evidence>
<dbReference type="AlphaFoldDB" id="A0A1N5SPR6"/>
<sequence>MVDADSTEKFKKYMNAEKNRINDALEEYFQFVLNDVKDNEMIKIVRELRNYTMNGGKRVRPILIATAYRMFGGKGDEIYKAAISIELSQSFFLIHDDIMDRSDLRRGFKSFHRKVEEMLGDIKDKEHMAESLAIVAGDLAVDYSFDALNRSDFPLDIKYRAMGELIEIIKTTGYGEGLDMFSSAGVKLKMNDLIRLHLRKTAKYTLEGPLLLGSYLAGKSENLNALKAYGNLVGLAFQLHDDVIGLFGTQEEIGKPPKSDVNEGKQTLLMIKAIEKSHENDRNFINGCLNSGDISDEDFERLKNIVKQTTSFDYSRWLIDRFIEAGKRYADRIDGNQEQKDFLKWFADYLVSRKY</sequence>
<dbReference type="CDD" id="cd00685">
    <property type="entry name" value="Trans_IPPS_HT"/>
    <property type="match status" value="1"/>
</dbReference>
<keyword evidence="9" id="KW-1185">Reference proteome</keyword>
<dbReference type="SFLD" id="SFLDS00005">
    <property type="entry name" value="Isoprenoid_Synthase_Type_I"/>
    <property type="match status" value="1"/>
</dbReference>
<evidence type="ECO:0000313" key="10">
    <source>
        <dbReference type="Proteomes" id="UP000195607"/>
    </source>
</evidence>
<comment type="similarity">
    <text evidence="6">Belongs to the FPP/GGPP synthase family.</text>
</comment>
<gene>
    <name evidence="8" type="ORF">CPM_0281</name>
    <name evidence="7" type="ORF">CSP5_0312</name>
</gene>
<accession>A0A1N5SPR6</accession>
<reference evidence="8" key="2">
    <citation type="submission" date="2016-06" db="EMBL/GenBank/DDBJ databases">
        <authorList>
            <person name="Olsen C.W."/>
            <person name="Carey S."/>
            <person name="Hinshaw L."/>
            <person name="Karasin A.I."/>
        </authorList>
    </citation>
    <scope>NUCLEOTIDE SEQUENCE [LARGE SCALE GENOMIC DNA]</scope>
    <source>
        <strain evidence="8">PM4</strain>
    </source>
</reference>
<dbReference type="OrthoDB" id="26738at2157"/>
<evidence type="ECO:0000256" key="3">
    <source>
        <dbReference type="ARBA" id="ARBA00022723"/>
    </source>
</evidence>
<dbReference type="PROSITE" id="PS00723">
    <property type="entry name" value="POLYPRENYL_SYNTHASE_1"/>
    <property type="match status" value="1"/>
</dbReference>
<comment type="cofactor">
    <cofactor evidence="1">
        <name>Mg(2+)</name>
        <dbReference type="ChEBI" id="CHEBI:18420"/>
    </cofactor>
</comment>
<evidence type="ECO:0000256" key="2">
    <source>
        <dbReference type="ARBA" id="ARBA00022679"/>
    </source>
</evidence>
<dbReference type="InterPro" id="IPR000092">
    <property type="entry name" value="Polyprenyl_synt"/>
</dbReference>
<reference evidence="7 10" key="1">
    <citation type="submission" date="2016-04" db="EMBL/GenBank/DDBJ databases">
        <authorList>
            <person name="Evans L.H."/>
            <person name="Alamgir A."/>
            <person name="Owens N."/>
            <person name="Weber N.D."/>
            <person name="Virtaneva K."/>
            <person name="Barbian K."/>
            <person name="Babar A."/>
            <person name="Rosenke K."/>
        </authorList>
    </citation>
    <scope>NUCLEOTIDE SEQUENCE [LARGE SCALE GENOMIC DNA]</scope>
    <source>
        <strain evidence="7">S5</strain>
        <strain evidence="10">S5(T) (JCM 30642 \VKM B-2941)</strain>
    </source>
</reference>
<evidence type="ECO:0000256" key="1">
    <source>
        <dbReference type="ARBA" id="ARBA00001946"/>
    </source>
</evidence>